<gene>
    <name evidence="8" type="ORF">SAMN04487792_0063</name>
</gene>
<proteinExistence type="predicted"/>
<dbReference type="RefSeq" id="WP_090091827.1">
    <property type="nucleotide sequence ID" value="NZ_CBCRVU010000001.1"/>
</dbReference>
<dbReference type="Proteomes" id="UP000199599">
    <property type="component" value="Unassembled WGS sequence"/>
</dbReference>
<dbReference type="PANTHER" id="PTHR30619">
    <property type="entry name" value="DNA INTERNALIZATION/COMPETENCE PROTEIN COMEC/REC2"/>
    <property type="match status" value="1"/>
</dbReference>
<accession>A0A1I1R940</accession>
<feature type="transmembrane region" description="Helical" evidence="6">
    <location>
        <begin position="41"/>
        <end position="57"/>
    </location>
</feature>
<evidence type="ECO:0000256" key="1">
    <source>
        <dbReference type="ARBA" id="ARBA00004651"/>
    </source>
</evidence>
<dbReference type="Gene3D" id="3.60.15.10">
    <property type="entry name" value="Ribonuclease Z/Hydroxyacylglutathione hydrolase-like"/>
    <property type="match status" value="1"/>
</dbReference>
<dbReference type="GO" id="GO:0005886">
    <property type="term" value="C:plasma membrane"/>
    <property type="evidence" value="ECO:0007669"/>
    <property type="project" value="UniProtKB-SubCell"/>
</dbReference>
<feature type="transmembrane region" description="Helical" evidence="6">
    <location>
        <begin position="484"/>
        <end position="505"/>
    </location>
</feature>
<evidence type="ECO:0000313" key="8">
    <source>
        <dbReference type="EMBL" id="SFD28063.1"/>
    </source>
</evidence>
<evidence type="ECO:0000256" key="5">
    <source>
        <dbReference type="ARBA" id="ARBA00023136"/>
    </source>
</evidence>
<dbReference type="Pfam" id="PF03772">
    <property type="entry name" value="Competence"/>
    <property type="match status" value="1"/>
</dbReference>
<feature type="transmembrane region" description="Helical" evidence="6">
    <location>
        <begin position="280"/>
        <end position="302"/>
    </location>
</feature>
<feature type="transmembrane region" description="Helical" evidence="6">
    <location>
        <begin position="336"/>
        <end position="353"/>
    </location>
</feature>
<dbReference type="EMBL" id="FOMN01000001">
    <property type="protein sequence ID" value="SFD28063.1"/>
    <property type="molecule type" value="Genomic_DNA"/>
</dbReference>
<keyword evidence="4 6" id="KW-1133">Transmembrane helix</keyword>
<dbReference type="InterPro" id="IPR036866">
    <property type="entry name" value="RibonucZ/Hydroxyglut_hydro"/>
</dbReference>
<dbReference type="InterPro" id="IPR001279">
    <property type="entry name" value="Metallo-B-lactamas"/>
</dbReference>
<dbReference type="AlphaFoldDB" id="A0A1I1R940"/>
<feature type="transmembrane region" description="Helical" evidence="6">
    <location>
        <begin position="441"/>
        <end position="464"/>
    </location>
</feature>
<reference evidence="9" key="1">
    <citation type="submission" date="2016-10" db="EMBL/GenBank/DDBJ databases">
        <authorList>
            <person name="Varghese N."/>
            <person name="Submissions S."/>
        </authorList>
    </citation>
    <scope>NUCLEOTIDE SEQUENCE [LARGE SCALE GENOMIC DNA]</scope>
    <source>
        <strain evidence="9">R-53102</strain>
    </source>
</reference>
<keyword evidence="3 6" id="KW-0812">Transmembrane</keyword>
<feature type="transmembrane region" description="Helical" evidence="6">
    <location>
        <begin position="397"/>
        <end position="420"/>
    </location>
</feature>
<feature type="domain" description="Metallo-beta-lactamase" evidence="7">
    <location>
        <begin position="509"/>
        <end position="711"/>
    </location>
</feature>
<feature type="transmembrane region" description="Helical" evidence="6">
    <location>
        <begin position="241"/>
        <end position="268"/>
    </location>
</feature>
<dbReference type="SUPFAM" id="SSF56281">
    <property type="entry name" value="Metallo-hydrolase/oxidoreductase"/>
    <property type="match status" value="1"/>
</dbReference>
<comment type="subcellular location">
    <subcellularLocation>
        <location evidence="1">Cell membrane</location>
        <topology evidence="1">Multi-pass membrane protein</topology>
    </subcellularLocation>
</comment>
<evidence type="ECO:0000256" key="3">
    <source>
        <dbReference type="ARBA" id="ARBA00022692"/>
    </source>
</evidence>
<dbReference type="CDD" id="cd07731">
    <property type="entry name" value="ComA-like_MBL-fold"/>
    <property type="match status" value="1"/>
</dbReference>
<evidence type="ECO:0000256" key="6">
    <source>
        <dbReference type="SAM" id="Phobius"/>
    </source>
</evidence>
<dbReference type="SMART" id="SM00849">
    <property type="entry name" value="Lactamase_B"/>
    <property type="match status" value="1"/>
</dbReference>
<dbReference type="GO" id="GO:0030420">
    <property type="term" value="P:establishment of competence for transformation"/>
    <property type="evidence" value="ECO:0007669"/>
    <property type="project" value="InterPro"/>
</dbReference>
<feature type="transmembrane region" description="Helical" evidence="6">
    <location>
        <begin position="314"/>
        <end position="330"/>
    </location>
</feature>
<dbReference type="NCBIfam" id="TIGR00361">
    <property type="entry name" value="ComEC_Rec2"/>
    <property type="match status" value="1"/>
</dbReference>
<dbReference type="InterPro" id="IPR052159">
    <property type="entry name" value="Competence_DNA_uptake"/>
</dbReference>
<dbReference type="STRING" id="1505723.SAMN04487792_0063"/>
<organism evidence="8 9">
    <name type="scientific">Lactobacillus bombicola</name>
    <dbReference type="NCBI Taxonomy" id="1505723"/>
    <lineage>
        <taxon>Bacteria</taxon>
        <taxon>Bacillati</taxon>
        <taxon>Bacillota</taxon>
        <taxon>Bacilli</taxon>
        <taxon>Lactobacillales</taxon>
        <taxon>Lactobacillaceae</taxon>
        <taxon>Lactobacillus</taxon>
    </lineage>
</organism>
<evidence type="ECO:0000256" key="4">
    <source>
        <dbReference type="ARBA" id="ARBA00022989"/>
    </source>
</evidence>
<keyword evidence="5 6" id="KW-0472">Membrane</keyword>
<dbReference type="PANTHER" id="PTHR30619:SF7">
    <property type="entry name" value="BETA-LACTAMASE DOMAIN PROTEIN"/>
    <property type="match status" value="1"/>
</dbReference>
<evidence type="ECO:0000259" key="7">
    <source>
        <dbReference type="SMART" id="SM00849"/>
    </source>
</evidence>
<dbReference type="InterPro" id="IPR035681">
    <property type="entry name" value="ComA-like_MBL"/>
</dbReference>
<name>A0A1I1R940_9LACO</name>
<dbReference type="Pfam" id="PF00753">
    <property type="entry name" value="Lactamase_B"/>
    <property type="match status" value="1"/>
</dbReference>
<feature type="transmembrane region" description="Helical" evidence="6">
    <location>
        <begin position="17"/>
        <end position="34"/>
    </location>
</feature>
<feature type="transmembrane region" description="Helical" evidence="6">
    <location>
        <begin position="63"/>
        <end position="80"/>
    </location>
</feature>
<protein>
    <submittedName>
        <fullName evidence="8">Competence protein ComEC</fullName>
    </submittedName>
</protein>
<dbReference type="InterPro" id="IPR004797">
    <property type="entry name" value="Competence_ComEC/Rec2"/>
</dbReference>
<dbReference type="InterPro" id="IPR004477">
    <property type="entry name" value="ComEC_N"/>
</dbReference>
<evidence type="ECO:0000256" key="2">
    <source>
        <dbReference type="ARBA" id="ARBA00022475"/>
    </source>
</evidence>
<evidence type="ECO:0000313" key="9">
    <source>
        <dbReference type="Proteomes" id="UP000199599"/>
    </source>
</evidence>
<feature type="transmembrane region" description="Helical" evidence="6">
    <location>
        <begin position="365"/>
        <end position="391"/>
    </location>
</feature>
<keyword evidence="2" id="KW-1003">Cell membrane</keyword>
<sequence>MQHSKINWKFRQQLQPGFFLLTALLFIDLSFLIYQCSKIEQTIVCSLFGLYFIYLLLKKYSALKNVLALFLILAAVSVTLNRPHPTFSLTSSSSIELYPDQISLKDNWLTGVGKVKGTPVLVTATITDMQKKQLERGYQVVLTELNGEVKKIDQATNYGQFDLRKYYLGKNVTQQVNLKSCHIKTRVVGIINYLHYLRFCLQSYFKKMPQLLCFFSSELILGENPSQANQSILDNYRDLGVIHILSISGLHVGIYTILISTICCYFKLTEFETFACCVPLLLGGIFFSNYQAGFIRASLSYFLSQMLKFHRFPIAKLDLLGLTCLIHLLIDPRLMMQAGALLSYVLSLGLAITDKLPNFKQSLLLNIFLVPLLLFFFFQLNLLTVIFNLLIVPYFNYIILPLTFINLLTFNLVPSMGAAFEKILMLGEQQIGSLSASKIGLLTFGKINWWQCLLLISLTVILLADQNEPYFNRSQRKWLFQSIGWLYLILFLMIHFPLTGQVTFIDVGQGDSILITTPFPRRAYLIDTGGKLNFSKQKVQPQINKITLPFLKAQGISRLNGIFVTHKDTDHIGDLGPLMSQIPVERLYFAQGLMANPSFKKRIEKHIKLNQLVQLLAGQEIKEPQIKFNIVYPFKPGQGENKDCLSIFFKVANKSWLFTGDLDQEGEQKLMAKYNLQANYFKLGHHGSKTSSNPDFLHKLAPEIVFISAGRNNRFGHPHVETIATLKKLGIPWVSTQDCGMISWTYSKFTKPKFNRFLK</sequence>